<dbReference type="SUPFAM" id="SSF50475">
    <property type="entry name" value="FMN-binding split barrel"/>
    <property type="match status" value="1"/>
</dbReference>
<protein>
    <submittedName>
        <fullName evidence="1">Pyridoxamine 5'-phosphate oxidase family protein</fullName>
    </submittedName>
</protein>
<dbReference type="Gene3D" id="2.30.110.10">
    <property type="entry name" value="Electron Transport, Fmn-binding Protein, Chain A"/>
    <property type="match status" value="1"/>
</dbReference>
<dbReference type="InterPro" id="IPR012349">
    <property type="entry name" value="Split_barrel_FMN-bd"/>
</dbReference>
<gene>
    <name evidence="1" type="ORF">KZC50_02945</name>
</gene>
<proteinExistence type="predicted"/>
<evidence type="ECO:0000313" key="2">
    <source>
        <dbReference type="Proteomes" id="UP001183582"/>
    </source>
</evidence>
<dbReference type="RefSeq" id="WP_310890569.1">
    <property type="nucleotide sequence ID" value="NZ_BAAAGR010000001.1"/>
</dbReference>
<dbReference type="Pfam" id="PF12900">
    <property type="entry name" value="Pyridox_ox_2"/>
    <property type="match status" value="1"/>
</dbReference>
<dbReference type="Proteomes" id="UP001183582">
    <property type="component" value="Unassembled WGS sequence"/>
</dbReference>
<accession>A0AAJ2HIM1</accession>
<sequence>MDATRTAPPAARAAITAAPPPARLAAHAVENLRARDCWALLQGGGVGRLALVAVDGAPDLYPVDFTVHDDCLYVRSGPGSKLAALAARPQVAFETDGLDDGCRWSVVLRGQAARLDRDDEIEASGILDLVSSSPTPKHDFVRITPNRLSGRRFRVFPATAPQGAEQITGSPRVR</sequence>
<reference evidence="1 2" key="1">
    <citation type="submission" date="2021-06" db="EMBL/GenBank/DDBJ databases">
        <title>Genome-based taxonomic framework of Microbacterium strains isolated from marine environment, the description of four new species and reclassification of four preexisting species.</title>
        <authorList>
            <person name="Lee S.D."/>
            <person name="Kim S.-M."/>
            <person name="Byeon Y.-S."/>
            <person name="Yang H.L."/>
            <person name="Kim I.S."/>
        </authorList>
    </citation>
    <scope>NUCLEOTIDE SEQUENCE [LARGE SCALE GENOMIC DNA]</scope>
    <source>
        <strain evidence="1 2">KACC 20514</strain>
    </source>
</reference>
<dbReference type="GeneID" id="301457151"/>
<dbReference type="InterPro" id="IPR024747">
    <property type="entry name" value="Pyridox_Oxase-rel"/>
</dbReference>
<organism evidence="1 2">
    <name type="scientific">Microbacterium aurantiacum</name>
    <dbReference type="NCBI Taxonomy" id="162393"/>
    <lineage>
        <taxon>Bacteria</taxon>
        <taxon>Bacillati</taxon>
        <taxon>Actinomycetota</taxon>
        <taxon>Actinomycetes</taxon>
        <taxon>Micrococcales</taxon>
        <taxon>Microbacteriaceae</taxon>
        <taxon>Microbacterium</taxon>
    </lineage>
</organism>
<evidence type="ECO:0000313" key="1">
    <source>
        <dbReference type="EMBL" id="MDS0244566.1"/>
    </source>
</evidence>
<comment type="caution">
    <text evidence="1">The sequence shown here is derived from an EMBL/GenBank/DDBJ whole genome shotgun (WGS) entry which is preliminary data.</text>
</comment>
<name>A0AAJ2HIM1_9MICO</name>
<dbReference type="AlphaFoldDB" id="A0AAJ2HIM1"/>
<dbReference type="EMBL" id="JAHWXH010000001">
    <property type="protein sequence ID" value="MDS0244566.1"/>
    <property type="molecule type" value="Genomic_DNA"/>
</dbReference>